<evidence type="ECO:0000313" key="1">
    <source>
        <dbReference type="Ensembl" id="ENSPLOP00000029489.1"/>
    </source>
</evidence>
<evidence type="ECO:0000313" key="2">
    <source>
        <dbReference type="Proteomes" id="UP000694399"/>
    </source>
</evidence>
<reference evidence="1" key="2">
    <citation type="submission" date="2025-08" db="UniProtKB">
        <authorList>
            <consortium name="Ensembl"/>
        </authorList>
    </citation>
    <scope>IDENTIFICATION</scope>
</reference>
<dbReference type="Ensembl" id="ENSPLOT00000032561.1">
    <property type="protein sequence ID" value="ENSPLOP00000029489.1"/>
    <property type="gene ID" value="ENSPLOG00000021593.1"/>
</dbReference>
<organism evidence="1 2">
    <name type="scientific">Panthera leo</name>
    <name type="common">Lion</name>
    <dbReference type="NCBI Taxonomy" id="9689"/>
    <lineage>
        <taxon>Eukaryota</taxon>
        <taxon>Metazoa</taxon>
        <taxon>Chordata</taxon>
        <taxon>Craniata</taxon>
        <taxon>Vertebrata</taxon>
        <taxon>Euteleostomi</taxon>
        <taxon>Mammalia</taxon>
        <taxon>Eutheria</taxon>
        <taxon>Laurasiatheria</taxon>
        <taxon>Carnivora</taxon>
        <taxon>Feliformia</taxon>
        <taxon>Felidae</taxon>
        <taxon>Pantherinae</taxon>
        <taxon>Panthera</taxon>
    </lineage>
</organism>
<name>A0A8C8Y4S6_PANLE</name>
<dbReference type="OMA" id="SCHFRIP"/>
<proteinExistence type="predicted"/>
<sequence length="79" mass="8729">MALLPNALSCHFRIPIQHTRSPDRSGKISFVPSLFCSPRSHPFYKPKPQPKSQSLVSLSLSLIVSLSPSLSSEELPFPL</sequence>
<dbReference type="GeneTree" id="ENSGT01070000254326"/>
<reference evidence="1" key="1">
    <citation type="journal article" date="2019" name="bioRxiv">
        <title>Long live the king: chromosome-level assembly of the lion (Panthera leo) using linked-read, Hi-C, and long read data.</title>
        <authorList>
            <person name="Armstrong E.E."/>
            <person name="Taylor R.W."/>
            <person name="Miller D.E."/>
            <person name="Kaelin C."/>
            <person name="Barsh G."/>
            <person name="Hadly E.A."/>
            <person name="Petrov D."/>
        </authorList>
    </citation>
    <scope>NUCLEOTIDE SEQUENCE [LARGE SCALE GENOMIC DNA]</scope>
</reference>
<dbReference type="AlphaFoldDB" id="A0A8C8Y4S6"/>
<dbReference type="Proteomes" id="UP000694399">
    <property type="component" value="Chromosome F2"/>
</dbReference>
<keyword evidence="2" id="KW-1185">Reference proteome</keyword>
<accession>A0A8C8Y4S6</accession>
<protein>
    <submittedName>
        <fullName evidence="1">Uncharacterized protein</fullName>
    </submittedName>
</protein>
<reference evidence="1" key="3">
    <citation type="submission" date="2025-09" db="UniProtKB">
        <authorList>
            <consortium name="Ensembl"/>
        </authorList>
    </citation>
    <scope>IDENTIFICATION</scope>
</reference>